<feature type="compositionally biased region" description="Polar residues" evidence="1">
    <location>
        <begin position="117"/>
        <end position="131"/>
    </location>
</feature>
<gene>
    <name evidence="2" type="ORF">PG999_002020</name>
</gene>
<dbReference type="EMBL" id="JAQQWP010000002">
    <property type="protein sequence ID" value="KAK8129640.1"/>
    <property type="molecule type" value="Genomic_DNA"/>
</dbReference>
<reference evidence="2 3" key="1">
    <citation type="submission" date="2023-01" db="EMBL/GenBank/DDBJ databases">
        <title>Analysis of 21 Apiospora genomes using comparative genomics revels a genus with tremendous synthesis potential of carbohydrate active enzymes and secondary metabolites.</title>
        <authorList>
            <person name="Sorensen T."/>
        </authorList>
    </citation>
    <scope>NUCLEOTIDE SEQUENCE [LARGE SCALE GENOMIC DNA]</scope>
    <source>
        <strain evidence="2 3">CBS 117206</strain>
    </source>
</reference>
<keyword evidence="3" id="KW-1185">Reference proteome</keyword>
<protein>
    <submittedName>
        <fullName evidence="2">Uncharacterized protein</fullName>
    </submittedName>
</protein>
<feature type="compositionally biased region" description="Basic and acidic residues" evidence="1">
    <location>
        <begin position="49"/>
        <end position="77"/>
    </location>
</feature>
<feature type="compositionally biased region" description="Polar residues" evidence="1">
    <location>
        <begin position="79"/>
        <end position="98"/>
    </location>
</feature>
<organism evidence="2 3">
    <name type="scientific">Apiospora kogelbergensis</name>
    <dbReference type="NCBI Taxonomy" id="1337665"/>
    <lineage>
        <taxon>Eukaryota</taxon>
        <taxon>Fungi</taxon>
        <taxon>Dikarya</taxon>
        <taxon>Ascomycota</taxon>
        <taxon>Pezizomycotina</taxon>
        <taxon>Sordariomycetes</taxon>
        <taxon>Xylariomycetidae</taxon>
        <taxon>Amphisphaeriales</taxon>
        <taxon>Apiosporaceae</taxon>
        <taxon>Apiospora</taxon>
    </lineage>
</organism>
<feature type="region of interest" description="Disordered" evidence="1">
    <location>
        <begin position="1"/>
        <end position="21"/>
    </location>
</feature>
<dbReference type="AlphaFoldDB" id="A0AAW0R753"/>
<name>A0AAW0R753_9PEZI</name>
<evidence type="ECO:0000256" key="1">
    <source>
        <dbReference type="SAM" id="MobiDB-lite"/>
    </source>
</evidence>
<dbReference type="Proteomes" id="UP001392437">
    <property type="component" value="Unassembled WGS sequence"/>
</dbReference>
<accession>A0AAW0R753</accession>
<evidence type="ECO:0000313" key="3">
    <source>
        <dbReference type="Proteomes" id="UP001392437"/>
    </source>
</evidence>
<proteinExistence type="predicted"/>
<feature type="region of interest" description="Disordered" evidence="1">
    <location>
        <begin position="49"/>
        <end position="173"/>
    </location>
</feature>
<comment type="caution">
    <text evidence="2">The sequence shown here is derived from an EMBL/GenBank/DDBJ whole genome shotgun (WGS) entry which is preliminary data.</text>
</comment>
<evidence type="ECO:0000313" key="2">
    <source>
        <dbReference type="EMBL" id="KAK8129640.1"/>
    </source>
</evidence>
<sequence length="191" mass="20806">MNPTDEELDRDWQPNGRRPQSTIARSFSAELMDIFRIDNSVADLDEQLNKRKEKVTTHTSELEALEKRIKEMEDRLKRSSGQQQTGAVGAPSASQRQAVGNAFGQAAADKDVAAQRSMGTSRPGTAKQPQQAPAHGGAMPPTPTASEGEYELVDPSTAFTFPQSHHYGMNGIATQSFTDMVLVSKDGDRDS</sequence>